<dbReference type="Proteomes" id="UP001595456">
    <property type="component" value="Unassembled WGS sequence"/>
</dbReference>
<dbReference type="InterPro" id="IPR000835">
    <property type="entry name" value="HTH_MarR-typ"/>
</dbReference>
<evidence type="ECO:0000259" key="2">
    <source>
        <dbReference type="SMART" id="SM00347"/>
    </source>
</evidence>
<accession>A0ABV7E8S8</accession>
<feature type="domain" description="HTH marR-type" evidence="2">
    <location>
        <begin position="48"/>
        <end position="147"/>
    </location>
</feature>
<dbReference type="SUPFAM" id="SSF46785">
    <property type="entry name" value="Winged helix' DNA-binding domain"/>
    <property type="match status" value="1"/>
</dbReference>
<dbReference type="InterPro" id="IPR036390">
    <property type="entry name" value="WH_DNA-bd_sf"/>
</dbReference>
<evidence type="ECO:0000256" key="1">
    <source>
        <dbReference type="SAM" id="Phobius"/>
    </source>
</evidence>
<sequence length="171" mass="18997">MSDETGQAARQGPTDSGNLVVGQPALASLVSMRVITLFVLMRRSLNQRYRREFNLTELEWRIMTRLSADTASSLGALATFLMQDRGQLSRAVKGMVARGLLISRRKKGGPEIAISLSEEGLALRQEMERRVLEREEFLTKGLPKEDLEIVSQSLAHMIDRAQSLLDDNGPG</sequence>
<organism evidence="3 4">
    <name type="scientific">Alteraurantiacibacter palmitatis</name>
    <dbReference type="NCBI Taxonomy" id="2054628"/>
    <lineage>
        <taxon>Bacteria</taxon>
        <taxon>Pseudomonadati</taxon>
        <taxon>Pseudomonadota</taxon>
        <taxon>Alphaproteobacteria</taxon>
        <taxon>Sphingomonadales</taxon>
        <taxon>Erythrobacteraceae</taxon>
        <taxon>Alteraurantiacibacter</taxon>
    </lineage>
</organism>
<keyword evidence="4" id="KW-1185">Reference proteome</keyword>
<protein>
    <submittedName>
        <fullName evidence="3">MarR family winged helix-turn-helix transcriptional regulator</fullName>
    </submittedName>
</protein>
<proteinExistence type="predicted"/>
<dbReference type="EMBL" id="JBHRST010000010">
    <property type="protein sequence ID" value="MFC3097830.1"/>
    <property type="molecule type" value="Genomic_DNA"/>
</dbReference>
<gene>
    <name evidence="3" type="ORF">ACFODU_08455</name>
</gene>
<keyword evidence="1" id="KW-0472">Membrane</keyword>
<dbReference type="RefSeq" id="WP_336926809.1">
    <property type="nucleotide sequence ID" value="NZ_JBANRO010000009.1"/>
</dbReference>
<evidence type="ECO:0000313" key="4">
    <source>
        <dbReference type="Proteomes" id="UP001595456"/>
    </source>
</evidence>
<keyword evidence="1" id="KW-1133">Transmembrane helix</keyword>
<dbReference type="SMART" id="SM00347">
    <property type="entry name" value="HTH_MARR"/>
    <property type="match status" value="1"/>
</dbReference>
<feature type="transmembrane region" description="Helical" evidence="1">
    <location>
        <begin position="20"/>
        <end position="41"/>
    </location>
</feature>
<dbReference type="Gene3D" id="1.10.10.10">
    <property type="entry name" value="Winged helix-like DNA-binding domain superfamily/Winged helix DNA-binding domain"/>
    <property type="match status" value="1"/>
</dbReference>
<name>A0ABV7E8S8_9SPHN</name>
<evidence type="ECO:0000313" key="3">
    <source>
        <dbReference type="EMBL" id="MFC3097830.1"/>
    </source>
</evidence>
<reference evidence="4" key="1">
    <citation type="journal article" date="2019" name="Int. J. Syst. Evol. Microbiol.">
        <title>The Global Catalogue of Microorganisms (GCM) 10K type strain sequencing project: providing services to taxonomists for standard genome sequencing and annotation.</title>
        <authorList>
            <consortium name="The Broad Institute Genomics Platform"/>
            <consortium name="The Broad Institute Genome Sequencing Center for Infectious Disease"/>
            <person name="Wu L."/>
            <person name="Ma J."/>
        </authorList>
    </citation>
    <scope>NUCLEOTIDE SEQUENCE [LARGE SCALE GENOMIC DNA]</scope>
    <source>
        <strain evidence="4">KCTC 52607</strain>
    </source>
</reference>
<comment type="caution">
    <text evidence="3">The sequence shown here is derived from an EMBL/GenBank/DDBJ whole genome shotgun (WGS) entry which is preliminary data.</text>
</comment>
<keyword evidence="1" id="KW-0812">Transmembrane</keyword>
<dbReference type="InterPro" id="IPR036388">
    <property type="entry name" value="WH-like_DNA-bd_sf"/>
</dbReference>